<dbReference type="GO" id="GO:0003677">
    <property type="term" value="F:DNA binding"/>
    <property type="evidence" value="ECO:0007669"/>
    <property type="project" value="UniProtKB-KW"/>
</dbReference>
<dbReference type="AlphaFoldDB" id="A0A2P6THL4"/>
<proteinExistence type="predicted"/>
<keyword evidence="3" id="KW-1185">Reference proteome</keyword>
<protein>
    <submittedName>
        <fullName evidence="2">Winged helix-turn-helix DNA-binding domain</fullName>
    </submittedName>
</protein>
<dbReference type="InterPro" id="IPR036388">
    <property type="entry name" value="WH-like_DNA-bd_sf"/>
</dbReference>
<dbReference type="EMBL" id="LHPG02000015">
    <property type="protein sequence ID" value="PRW33778.1"/>
    <property type="molecule type" value="Genomic_DNA"/>
</dbReference>
<feature type="compositionally biased region" description="Basic residues" evidence="1">
    <location>
        <begin position="184"/>
        <end position="196"/>
    </location>
</feature>
<name>A0A2P6THL4_CHLSO</name>
<reference evidence="2 3" key="1">
    <citation type="journal article" date="2018" name="Plant J.">
        <title>Genome sequences of Chlorella sorokiniana UTEX 1602 and Micractinium conductrix SAG 241.80: implications to maltose excretion by a green alga.</title>
        <authorList>
            <person name="Arriola M.B."/>
            <person name="Velmurugan N."/>
            <person name="Zhang Y."/>
            <person name="Plunkett M.H."/>
            <person name="Hondzo H."/>
            <person name="Barney B.M."/>
        </authorList>
    </citation>
    <scope>NUCLEOTIDE SEQUENCE [LARGE SCALE GENOMIC DNA]</scope>
    <source>
        <strain evidence="3">UTEX 1602</strain>
    </source>
</reference>
<evidence type="ECO:0000313" key="2">
    <source>
        <dbReference type="EMBL" id="PRW33778.1"/>
    </source>
</evidence>
<sequence>MASDGRLEALACAAEAGQPAMGAGAAPAAAAHAAAAGPPEIRVLEVDAYASVQDLIHTAILSNQGAASLKEIYAVCQSNGRIAYKRAGGSRLITHNEHWKSQIRHALYTGERFQRVPANPDMWQLVGAWATASPQLAKVLVRADECGPNGCICTAVAVPASATGAVDRDVITVAVTPARGKTAGTKRPRASRRRRSGRYEDDSEEEAALDEAAEEEQEEDGEEAEEAAPRKQQRKQQRQRSAAAAKQAPVAQQGSAARQQQQHVKQGQALGEEESHDEAGDSAVGPLRPSPALHTPPVRRLLPALSPYVADSRSTPLCSCRRAARQGSSRRQQRTCGLGAGDGVWRMVFG</sequence>
<evidence type="ECO:0000256" key="1">
    <source>
        <dbReference type="SAM" id="MobiDB-lite"/>
    </source>
</evidence>
<accession>A0A2P6THL4</accession>
<comment type="caution">
    <text evidence="2">The sequence shown here is derived from an EMBL/GenBank/DDBJ whole genome shotgun (WGS) entry which is preliminary data.</text>
</comment>
<dbReference type="Gene3D" id="1.10.10.10">
    <property type="entry name" value="Winged helix-like DNA-binding domain superfamily/Winged helix DNA-binding domain"/>
    <property type="match status" value="1"/>
</dbReference>
<dbReference type="OrthoDB" id="5954824at2759"/>
<feature type="region of interest" description="Disordered" evidence="1">
    <location>
        <begin position="177"/>
        <end position="299"/>
    </location>
</feature>
<dbReference type="STRING" id="3076.A0A2P6THL4"/>
<gene>
    <name evidence="2" type="ORF">C2E21_7417</name>
</gene>
<keyword evidence="2" id="KW-0238">DNA-binding</keyword>
<feature type="compositionally biased region" description="Acidic residues" evidence="1">
    <location>
        <begin position="201"/>
        <end position="226"/>
    </location>
</feature>
<feature type="compositionally biased region" description="Low complexity" evidence="1">
    <location>
        <begin position="239"/>
        <end position="262"/>
    </location>
</feature>
<evidence type="ECO:0000313" key="3">
    <source>
        <dbReference type="Proteomes" id="UP000239899"/>
    </source>
</evidence>
<organism evidence="2 3">
    <name type="scientific">Chlorella sorokiniana</name>
    <name type="common">Freshwater green alga</name>
    <dbReference type="NCBI Taxonomy" id="3076"/>
    <lineage>
        <taxon>Eukaryota</taxon>
        <taxon>Viridiplantae</taxon>
        <taxon>Chlorophyta</taxon>
        <taxon>core chlorophytes</taxon>
        <taxon>Trebouxiophyceae</taxon>
        <taxon>Chlorellales</taxon>
        <taxon>Chlorellaceae</taxon>
        <taxon>Chlorella clade</taxon>
        <taxon>Chlorella</taxon>
    </lineage>
</organism>
<dbReference type="Proteomes" id="UP000239899">
    <property type="component" value="Unassembled WGS sequence"/>
</dbReference>